<name>A0A515D8D0_9BURK</name>
<reference evidence="2 3" key="1">
    <citation type="submission" date="2019-01" db="EMBL/GenBank/DDBJ databases">
        <title>Genomic insights into a novel species Rhodoferax sp.</title>
        <authorList>
            <person name="Jin L."/>
        </authorList>
    </citation>
    <scope>NUCLEOTIDE SEQUENCE [LARGE SCALE GENOMIC DNA]</scope>
    <source>
        <strain evidence="2 3">CHu59-6-5</strain>
    </source>
</reference>
<dbReference type="AlphaFoldDB" id="A0A515D8D0"/>
<evidence type="ECO:0000313" key="2">
    <source>
        <dbReference type="EMBL" id="QDL36662.1"/>
    </source>
</evidence>
<dbReference type="OrthoDB" id="8908883at2"/>
<keyword evidence="1" id="KW-0472">Membrane</keyword>
<keyword evidence="1" id="KW-0812">Transmembrane</keyword>
<protein>
    <submittedName>
        <fullName evidence="2">Uncharacterized protein</fullName>
    </submittedName>
</protein>
<dbReference type="EMBL" id="CP035503">
    <property type="protein sequence ID" value="QDL36662.1"/>
    <property type="molecule type" value="Genomic_DNA"/>
</dbReference>
<feature type="transmembrane region" description="Helical" evidence="1">
    <location>
        <begin position="39"/>
        <end position="63"/>
    </location>
</feature>
<sequence>MGPLDLLIQLLNFVAPALFVAIVTTLASRLFARKGSVALAWWAQAAINFVVGAAALLLGLWYFGHDGKMATYAALVLGCASSQWLMARGWRH</sequence>
<feature type="transmembrane region" description="Helical" evidence="1">
    <location>
        <begin position="6"/>
        <end position="27"/>
    </location>
</feature>
<dbReference type="KEGG" id="rhf:EUB48_04645"/>
<gene>
    <name evidence="2" type="ORF">EUB48_04645</name>
</gene>
<accession>A0A515D8D0</accession>
<evidence type="ECO:0000256" key="1">
    <source>
        <dbReference type="SAM" id="Phobius"/>
    </source>
</evidence>
<organism evidence="2 3">
    <name type="scientific">Rhodoferax sediminis</name>
    <dbReference type="NCBI Taxonomy" id="2509614"/>
    <lineage>
        <taxon>Bacteria</taxon>
        <taxon>Pseudomonadati</taxon>
        <taxon>Pseudomonadota</taxon>
        <taxon>Betaproteobacteria</taxon>
        <taxon>Burkholderiales</taxon>
        <taxon>Comamonadaceae</taxon>
        <taxon>Rhodoferax</taxon>
    </lineage>
</organism>
<dbReference type="RefSeq" id="WP_142817828.1">
    <property type="nucleotide sequence ID" value="NZ_CP035503.1"/>
</dbReference>
<evidence type="ECO:0000313" key="3">
    <source>
        <dbReference type="Proteomes" id="UP000316798"/>
    </source>
</evidence>
<keyword evidence="1" id="KW-1133">Transmembrane helix</keyword>
<keyword evidence="3" id="KW-1185">Reference proteome</keyword>
<proteinExistence type="predicted"/>
<dbReference type="Proteomes" id="UP000316798">
    <property type="component" value="Chromosome"/>
</dbReference>